<name>A0A445MFB4_ENSVE</name>
<dbReference type="Proteomes" id="UP000290560">
    <property type="component" value="Unassembled WGS sequence"/>
</dbReference>
<reference evidence="2" key="1">
    <citation type="journal article" date="2018" name="Data Brief">
        <title>Genome sequence data from 17 accessions of Ensete ventricosum, a staple food crop for millions in Ethiopia.</title>
        <authorList>
            <person name="Yemataw Z."/>
            <person name="Muzemil S."/>
            <person name="Ambachew D."/>
            <person name="Tripathi L."/>
            <person name="Tesfaye K."/>
            <person name="Chala A."/>
            <person name="Farbos A."/>
            <person name="O'Neill P."/>
            <person name="Moore K."/>
            <person name="Grant M."/>
            <person name="Studholme D.J."/>
        </authorList>
    </citation>
    <scope>NUCLEOTIDE SEQUENCE [LARGE SCALE GENOMIC DNA]</scope>
    <source>
        <tissue evidence="2">Leaf</tissue>
    </source>
</reference>
<proteinExistence type="predicted"/>
<evidence type="ECO:0000256" key="1">
    <source>
        <dbReference type="SAM" id="MobiDB-lite"/>
    </source>
</evidence>
<feature type="compositionally biased region" description="Polar residues" evidence="1">
    <location>
        <begin position="57"/>
        <end position="67"/>
    </location>
</feature>
<evidence type="ECO:0000313" key="2">
    <source>
        <dbReference type="EMBL" id="RZR72899.1"/>
    </source>
</evidence>
<protein>
    <submittedName>
        <fullName evidence="2">Uncharacterized protein</fullName>
    </submittedName>
</protein>
<dbReference type="AlphaFoldDB" id="A0A445MFB4"/>
<organism evidence="2">
    <name type="scientific">Ensete ventricosum</name>
    <name type="common">Abyssinian banana</name>
    <name type="synonym">Musa ensete</name>
    <dbReference type="NCBI Taxonomy" id="4639"/>
    <lineage>
        <taxon>Eukaryota</taxon>
        <taxon>Viridiplantae</taxon>
        <taxon>Streptophyta</taxon>
        <taxon>Embryophyta</taxon>
        <taxon>Tracheophyta</taxon>
        <taxon>Spermatophyta</taxon>
        <taxon>Magnoliopsida</taxon>
        <taxon>Liliopsida</taxon>
        <taxon>Zingiberales</taxon>
        <taxon>Musaceae</taxon>
        <taxon>Ensete</taxon>
    </lineage>
</organism>
<gene>
    <name evidence="2" type="ORF">BHM03_00018390</name>
</gene>
<accession>A0A445MFB4</accession>
<dbReference type="EMBL" id="KV875780">
    <property type="protein sequence ID" value="RZR72899.1"/>
    <property type="molecule type" value="Genomic_DNA"/>
</dbReference>
<sequence length="123" mass="13758">MLWELAKRLARSLPKESEAYREFVKSSSGARRRDRRLVGSSLEACRRYHKLVGSSPGACQSQVQSSGRSEDDAVGNSPGVRWELAESIGSLPGWLKGVHQKKTKTRRKIIEGSQKAYRELGRS</sequence>
<feature type="region of interest" description="Disordered" evidence="1">
    <location>
        <begin position="53"/>
        <end position="78"/>
    </location>
</feature>